<dbReference type="Proteomes" id="UP000218824">
    <property type="component" value="Chromosome"/>
</dbReference>
<sequence length="319" mass="34846">MASKQRYVVASVDLDKSRDARLHAARELLAGERIDVELRRWDGRPAQVLVVGTETSASRMAVDTALRSGIPVVRIGRLPWDPDSVRSLDLYAEPGELSACLRERLDAHEPAPAADLLEPAAAPFLRQLLAASESGACLLERGLFRLVIDLSDARVHMLRRMPYPALIGEALAPNWFVTPLSPRRYAEEFAQDVTASYPLESVLWDIALAHEAPIADVAPERALRLRAWPLLSANQLPVHWLLPLSCLLERAWALPQLAQATATPSLELERMYAAVLASGLADGDAAAAPSPPRRAPDARAPGLLSRLARRFGLNLGRGQ</sequence>
<accession>A0AAU9B5J5</accession>
<evidence type="ECO:0000313" key="1">
    <source>
        <dbReference type="EMBL" id="BAV99811.1"/>
    </source>
</evidence>
<dbReference type="RefSeq" id="WP_096381018.1">
    <property type="nucleotide sequence ID" value="NZ_AP014940.1"/>
</dbReference>
<reference evidence="1 2" key="1">
    <citation type="journal article" date="2017" name="DNA Res.">
        <title>Complete genome sequence and expression profile of the commercial lytic enzyme producer Lysobacter enzymogenes M497-1.</title>
        <authorList>
            <person name="Takami H."/>
            <person name="Toyoda A."/>
            <person name="Uchiyama I."/>
            <person name="Itoh T."/>
            <person name="Takaki Y."/>
            <person name="Arai W."/>
            <person name="Nishi S."/>
            <person name="Kawai M."/>
            <person name="Shinya K."/>
            <person name="Ikeda H."/>
        </authorList>
    </citation>
    <scope>NUCLEOTIDE SEQUENCE [LARGE SCALE GENOMIC DNA]</scope>
    <source>
        <strain evidence="1 2">M497-1</strain>
    </source>
</reference>
<dbReference type="EMBL" id="AP014940">
    <property type="protein sequence ID" value="BAV99811.1"/>
    <property type="molecule type" value="Genomic_DNA"/>
</dbReference>
<evidence type="ECO:0000313" key="2">
    <source>
        <dbReference type="Proteomes" id="UP000218824"/>
    </source>
</evidence>
<gene>
    <name evidence="1" type="ORF">LEN_4324</name>
</gene>
<dbReference type="GeneID" id="83066115"/>
<dbReference type="AlphaFoldDB" id="A0AAU9B5J5"/>
<proteinExistence type="predicted"/>
<organism evidence="1 2">
    <name type="scientific">Lysobacter enzymogenes</name>
    <dbReference type="NCBI Taxonomy" id="69"/>
    <lineage>
        <taxon>Bacteria</taxon>
        <taxon>Pseudomonadati</taxon>
        <taxon>Pseudomonadota</taxon>
        <taxon>Gammaproteobacteria</taxon>
        <taxon>Lysobacterales</taxon>
        <taxon>Lysobacteraceae</taxon>
        <taxon>Lysobacter</taxon>
    </lineage>
</organism>
<protein>
    <recommendedName>
        <fullName evidence="3">DUF4123 domain-containing protein</fullName>
    </recommendedName>
</protein>
<evidence type="ECO:0008006" key="3">
    <source>
        <dbReference type="Google" id="ProtNLM"/>
    </source>
</evidence>
<name>A0AAU9B5J5_LYSEN</name>
<dbReference type="KEGG" id="lem:LEN_4324"/>